<sequence length="149" mass="17125">MDTIKIKKALVKAQMGDYAPMVKDIPYATFKQWHIPFQFNFKQIDEEIAAYIVANGYLDMFPSQMNQLNLLQKGNHFRMETGISSDKDPQFLANAWAKYETIKRADLANTAKESMISRTGSQVSMWDKLIGQDIPELKKQQEALLAEFI</sequence>
<organism evidence="1 2">
    <name type="scientific">Aerococcus viridans</name>
    <dbReference type="NCBI Taxonomy" id="1377"/>
    <lineage>
        <taxon>Bacteria</taxon>
        <taxon>Bacillati</taxon>
        <taxon>Bacillota</taxon>
        <taxon>Bacilli</taxon>
        <taxon>Lactobacillales</taxon>
        <taxon>Aerococcaceae</taxon>
        <taxon>Aerococcus</taxon>
    </lineage>
</organism>
<dbReference type="RefSeq" id="WP_083067707.1">
    <property type="nucleotide sequence ID" value="NZ_NBTM02000001.1"/>
</dbReference>
<dbReference type="EMBL" id="NBTM02000001">
    <property type="protein sequence ID" value="PNL90935.1"/>
    <property type="molecule type" value="Genomic_DNA"/>
</dbReference>
<accession>A0A2J9PKR4</accession>
<evidence type="ECO:0000313" key="2">
    <source>
        <dbReference type="Proteomes" id="UP000192813"/>
    </source>
</evidence>
<gene>
    <name evidence="1" type="ORF">A6J77_001200</name>
</gene>
<proteinExistence type="predicted"/>
<reference evidence="2" key="1">
    <citation type="submission" date="2017-12" db="EMBL/GenBank/DDBJ databases">
        <title>FDA dAtabase for Regulatory Grade micrObial Sequences (FDA-ARGOS): Supporting development and validation of Infectious Disease Dx tests.</title>
        <authorList>
            <person name="Hoffmann M."/>
            <person name="Allard M."/>
            <person name="Evans P."/>
            <person name="Brown E."/>
            <person name="Tallon L."/>
            <person name="Sadzewicz L."/>
            <person name="Sengamalay N."/>
            <person name="Ott S."/>
            <person name="Godinez A."/>
            <person name="Nagaraj S."/>
            <person name="Vavikolanu K."/>
            <person name="Aluvathingal J."/>
            <person name="Nadendla S."/>
            <person name="Sichtig H."/>
        </authorList>
    </citation>
    <scope>NUCLEOTIDE SEQUENCE [LARGE SCALE GENOMIC DNA]</scope>
    <source>
        <strain evidence="2">FDAARGOS_249</strain>
    </source>
</reference>
<dbReference type="Proteomes" id="UP000192813">
    <property type="component" value="Unassembled WGS sequence"/>
</dbReference>
<comment type="caution">
    <text evidence="1">The sequence shown here is derived from an EMBL/GenBank/DDBJ whole genome shotgun (WGS) entry which is preliminary data.</text>
</comment>
<name>A0A2J9PKR4_9LACT</name>
<evidence type="ECO:0000313" key="1">
    <source>
        <dbReference type="EMBL" id="PNL90935.1"/>
    </source>
</evidence>
<protein>
    <submittedName>
        <fullName evidence="1">Uncharacterized protein</fullName>
    </submittedName>
</protein>
<dbReference type="AlphaFoldDB" id="A0A2J9PKR4"/>